<reference evidence="3" key="1">
    <citation type="journal article" date="2007" name="Proc. Natl. Acad. Sci. U.S.A.">
        <title>Genome sequencing reveals complex secondary metabolome in the marine actinomycete Salinispora tropica.</title>
        <authorList>
            <person name="Udwary D.W."/>
            <person name="Zeigler L."/>
            <person name="Asolkar R.N."/>
            <person name="Singan V."/>
            <person name="Lapidus A."/>
            <person name="Fenical W."/>
            <person name="Jensen P.R."/>
            <person name="Moore B.S."/>
        </authorList>
    </citation>
    <scope>NUCLEOTIDE SEQUENCE [LARGE SCALE GENOMIC DNA]</scope>
    <source>
        <strain evidence="3">ATCC BAA-916 / DSM 44818 / CNB-440</strain>
    </source>
</reference>
<name>A4X3T2_SALTO</name>
<keyword evidence="3" id="KW-1185">Reference proteome</keyword>
<feature type="region of interest" description="Disordered" evidence="1">
    <location>
        <begin position="63"/>
        <end position="166"/>
    </location>
</feature>
<dbReference type="AlphaFoldDB" id="A4X3T2"/>
<feature type="compositionally biased region" description="Basic and acidic residues" evidence="1">
    <location>
        <begin position="133"/>
        <end position="143"/>
    </location>
</feature>
<dbReference type="KEGG" id="stp:Strop_1059"/>
<dbReference type="EMBL" id="CP000667">
    <property type="protein sequence ID" value="ABP53532.1"/>
    <property type="molecule type" value="Genomic_DNA"/>
</dbReference>
<organism evidence="2 3">
    <name type="scientific">Salinispora tropica (strain ATCC BAA-916 / DSM 44818 / JCM 13857 / NBRC 105044 / CNB-440)</name>
    <dbReference type="NCBI Taxonomy" id="369723"/>
    <lineage>
        <taxon>Bacteria</taxon>
        <taxon>Bacillati</taxon>
        <taxon>Actinomycetota</taxon>
        <taxon>Actinomycetes</taxon>
        <taxon>Micromonosporales</taxon>
        <taxon>Micromonosporaceae</taxon>
        <taxon>Salinispora</taxon>
    </lineage>
</organism>
<evidence type="ECO:0000313" key="2">
    <source>
        <dbReference type="EMBL" id="ABP53532.1"/>
    </source>
</evidence>
<protein>
    <submittedName>
        <fullName evidence="2">Uncharacterized protein</fullName>
    </submittedName>
</protein>
<dbReference type="HOGENOM" id="CLU_1601535_0_0_11"/>
<proteinExistence type="predicted"/>
<evidence type="ECO:0000313" key="3">
    <source>
        <dbReference type="Proteomes" id="UP000000235"/>
    </source>
</evidence>
<gene>
    <name evidence="2" type="ordered locus">Strop_1059</name>
</gene>
<sequence length="166" mass="18784">MAFHLTLRGWHQLAASKFIGVDGNGDGNLGKHLRSSATRASMSGAIGARRVVALSSAWRWRQTAFPATKTGRQRRQTLPQQPQPHPKHSRTKALSQDPTGSKLLYRYQERPATQDARAMPSRLARTRPRKHNREPPADQESSRMRAMTIASRQQPSTDYRRSTPHR</sequence>
<accession>A4X3T2</accession>
<dbReference type="Proteomes" id="UP000000235">
    <property type="component" value="Chromosome"/>
</dbReference>
<evidence type="ECO:0000256" key="1">
    <source>
        <dbReference type="SAM" id="MobiDB-lite"/>
    </source>
</evidence>